<feature type="region of interest" description="Disordered" evidence="1">
    <location>
        <begin position="513"/>
        <end position="548"/>
    </location>
</feature>
<feature type="compositionally biased region" description="Low complexity" evidence="1">
    <location>
        <begin position="518"/>
        <end position="548"/>
    </location>
</feature>
<accession>Q74ZP4</accession>
<dbReference type="OMA" id="NDTYSHW"/>
<dbReference type="Proteomes" id="UP000000591">
    <property type="component" value="Chromosome VII"/>
</dbReference>
<feature type="region of interest" description="Disordered" evidence="1">
    <location>
        <begin position="173"/>
        <end position="229"/>
    </location>
</feature>
<feature type="region of interest" description="Disordered" evidence="1">
    <location>
        <begin position="244"/>
        <end position="272"/>
    </location>
</feature>
<feature type="compositionally biased region" description="Low complexity" evidence="1">
    <location>
        <begin position="121"/>
        <end position="132"/>
    </location>
</feature>
<name>Q74ZP4_EREGS</name>
<feature type="region of interest" description="Disordered" evidence="1">
    <location>
        <begin position="75"/>
        <end position="155"/>
    </location>
</feature>
<organism evidence="2 3">
    <name type="scientific">Eremothecium gossypii (strain ATCC 10895 / CBS 109.51 / FGSC 9923 / NRRL Y-1056)</name>
    <name type="common">Yeast</name>
    <name type="synonym">Ashbya gossypii</name>
    <dbReference type="NCBI Taxonomy" id="284811"/>
    <lineage>
        <taxon>Eukaryota</taxon>
        <taxon>Fungi</taxon>
        <taxon>Dikarya</taxon>
        <taxon>Ascomycota</taxon>
        <taxon>Saccharomycotina</taxon>
        <taxon>Saccharomycetes</taxon>
        <taxon>Saccharomycetales</taxon>
        <taxon>Saccharomycetaceae</taxon>
        <taxon>Eremothecium</taxon>
    </lineage>
</organism>
<dbReference type="FunCoup" id="Q74ZP4">
    <property type="interactions" value="126"/>
</dbReference>
<reference evidence="3" key="2">
    <citation type="journal article" date="2013" name="G3 (Bethesda)">
        <title>Genomes of Ashbya fungi isolated from insects reveal four mating-type loci, numerous translocations, lack of transposons, and distinct gene duplications.</title>
        <authorList>
            <person name="Dietrich F.S."/>
            <person name="Voegeli S."/>
            <person name="Kuo S."/>
            <person name="Philippsen P."/>
        </authorList>
    </citation>
    <scope>GENOME REANNOTATION</scope>
    <source>
        <strain evidence="3">ATCC 10895 / CBS 109.51 / FGSC 9923 / NRRL Y-1056</strain>
    </source>
</reference>
<gene>
    <name evidence="2" type="ORF">AGOS_AGR154C</name>
</gene>
<dbReference type="GeneID" id="4623122"/>
<dbReference type="eggNOG" id="ENOG502S3XF">
    <property type="taxonomic scope" value="Eukaryota"/>
</dbReference>
<evidence type="ECO:0000256" key="1">
    <source>
        <dbReference type="SAM" id="MobiDB-lite"/>
    </source>
</evidence>
<dbReference type="AlphaFoldDB" id="Q74ZP4"/>
<keyword evidence="3" id="KW-1185">Reference proteome</keyword>
<dbReference type="OrthoDB" id="5563016at2759"/>
<feature type="compositionally biased region" description="Polar residues" evidence="1">
    <location>
        <begin position="199"/>
        <end position="213"/>
    </location>
</feature>
<feature type="compositionally biased region" description="Low complexity" evidence="1">
    <location>
        <begin position="176"/>
        <end position="193"/>
    </location>
</feature>
<feature type="region of interest" description="Disordered" evidence="1">
    <location>
        <begin position="289"/>
        <end position="326"/>
    </location>
</feature>
<sequence>MSQLKDGAAGPHGQGPVYHIPRSQSTGDLFLIPELDQERERRRRQGAHSMSSVSLQERARAPTAYQRLRTQMKQSFQFPNGESFTPRAQLRPGGERAHSLCGARPEAAAWPRRSASLQKPAGRGYAAKAASAESLVRRPPGDASQEHASPGRAAAPAALPAACHVTKSQSCTSIKTLSNPTTSSSSISQSSGSLIRENASGSITSASEISQKTDGQRMDIPGLDADRKPFDTEQDYQACLTPVVSHHSGSEQTPPTPTAAAEQASADASPKRANSRLGLFFKKLLPSIKRKPKQQSGLPSTPTHSYASTADSMHRSPLSVGPEPFSQSYLDLTEENNDNSSLSSYEREPASLFDIDLVFDTLLLKSDRHDEPKKDCKGLAKEESTKTKQCVVIKHDTPPAANRTSLTHELDYELIHEFSKLGEYIRTGTEGQELGATLLSLSSFSNLTPPPRSNRRPVFRQPDVSQSFYHSNMTLSPDFAKGIRANDKLSAFQYKDRILSNLQQHWKVVHVNETMPRQSSPSKSIISSQPSLEFANSSSSRSSSPLDSAKSVKSTKRIEFADVIYVNDTYSHWDYRRSDKRFLRERKQLMTSAHGLPFVQAVKWELNEYKRHEMMVHPESMQNTQFFV</sequence>
<dbReference type="KEGG" id="ago:AGOS_AGR154C"/>
<reference evidence="2 3" key="1">
    <citation type="journal article" date="2004" name="Science">
        <title>The Ashbya gossypii genome as a tool for mapping the ancient Saccharomyces cerevisiae genome.</title>
        <authorList>
            <person name="Dietrich F.S."/>
            <person name="Voegeli S."/>
            <person name="Brachat S."/>
            <person name="Lerch A."/>
            <person name="Gates K."/>
            <person name="Steiner S."/>
            <person name="Mohr C."/>
            <person name="Pohlmann R."/>
            <person name="Luedi P."/>
            <person name="Choi S."/>
            <person name="Wing R.A."/>
            <person name="Flavier A."/>
            <person name="Gaffney T.D."/>
            <person name="Philippsen P."/>
        </authorList>
    </citation>
    <scope>NUCLEOTIDE SEQUENCE [LARGE SCALE GENOMIC DNA]</scope>
    <source>
        <strain evidence="3">ATCC 10895 / CBS 109.51 / FGSC 9923 / NRRL Y-1056</strain>
    </source>
</reference>
<dbReference type="EMBL" id="AE016820">
    <property type="protein sequence ID" value="AAS54644.2"/>
    <property type="molecule type" value="Genomic_DNA"/>
</dbReference>
<evidence type="ECO:0000313" key="2">
    <source>
        <dbReference type="EMBL" id="AAS54644.2"/>
    </source>
</evidence>
<dbReference type="GO" id="GO:0003779">
    <property type="term" value="F:actin binding"/>
    <property type="evidence" value="ECO:0000318"/>
    <property type="project" value="GO_Central"/>
</dbReference>
<feature type="compositionally biased region" description="Polar residues" evidence="1">
    <location>
        <begin position="294"/>
        <end position="311"/>
    </location>
</feature>
<evidence type="ECO:0000313" key="3">
    <source>
        <dbReference type="Proteomes" id="UP000000591"/>
    </source>
</evidence>
<dbReference type="RefSeq" id="NP_986820.2">
    <property type="nucleotide sequence ID" value="NM_211882.2"/>
</dbReference>
<feature type="compositionally biased region" description="Low complexity" evidence="1">
    <location>
        <begin position="250"/>
        <end position="268"/>
    </location>
</feature>
<dbReference type="GO" id="GO:0030036">
    <property type="term" value="P:actin cytoskeleton organization"/>
    <property type="evidence" value="ECO:0000318"/>
    <property type="project" value="GO_Central"/>
</dbReference>
<dbReference type="InParanoid" id="Q74ZP4"/>
<protein>
    <submittedName>
        <fullName evidence="2">AGR154Cp</fullName>
    </submittedName>
</protein>
<proteinExistence type="predicted"/>
<dbReference type="HOGENOM" id="CLU_435435_0_0_1"/>
<feature type="region of interest" description="Disordered" evidence="1">
    <location>
        <begin position="1"/>
        <end position="63"/>
    </location>
</feature>